<dbReference type="PANTHER" id="PTHR12561:SF3">
    <property type="entry name" value="LIPOYLTRANSFERASE 1, MITOCHONDRIAL"/>
    <property type="match status" value="1"/>
</dbReference>
<dbReference type="GO" id="GO:0005737">
    <property type="term" value="C:cytoplasm"/>
    <property type="evidence" value="ECO:0007669"/>
    <property type="project" value="TreeGrafter"/>
</dbReference>
<dbReference type="GO" id="GO:0016979">
    <property type="term" value="F:lipoate-protein ligase activity"/>
    <property type="evidence" value="ECO:0007669"/>
    <property type="project" value="UniProtKB-EC"/>
</dbReference>
<evidence type="ECO:0000259" key="2">
    <source>
        <dbReference type="PROSITE" id="PS51733"/>
    </source>
</evidence>
<dbReference type="PROSITE" id="PS51733">
    <property type="entry name" value="BPL_LPL_CATALYTIC"/>
    <property type="match status" value="1"/>
</dbReference>
<evidence type="ECO:0000256" key="1">
    <source>
        <dbReference type="ARBA" id="ARBA00005085"/>
    </source>
</evidence>
<dbReference type="GO" id="GO:0017118">
    <property type="term" value="F:lipoyltransferase activity"/>
    <property type="evidence" value="ECO:0007669"/>
    <property type="project" value="TreeGrafter"/>
</dbReference>
<reference evidence="3" key="1">
    <citation type="submission" date="2017-02" db="EMBL/GenBank/DDBJ databases">
        <authorList>
            <person name="Regsiter A."/>
            <person name="William W."/>
        </authorList>
    </citation>
    <scope>NUCLEOTIDE SEQUENCE</scope>
    <source>
        <strain evidence="3">BdmA 4</strain>
    </source>
</reference>
<dbReference type="AlphaFoldDB" id="A0A3P3XRS6"/>
<dbReference type="PANTHER" id="PTHR12561">
    <property type="entry name" value="LIPOATE-PROTEIN LIGASE"/>
    <property type="match status" value="1"/>
</dbReference>
<keyword evidence="3" id="KW-0436">Ligase</keyword>
<comment type="pathway">
    <text evidence="1">Protein modification; protein lipoylation via exogenous pathway; protein N(6)-(lipoyl)lysine from lipoate: step 2/2.</text>
</comment>
<accession>A0A3P3XRS6</accession>
<dbReference type="Gene3D" id="3.30.930.10">
    <property type="entry name" value="Bira Bifunctional Protein, Domain 2"/>
    <property type="match status" value="1"/>
</dbReference>
<name>A0A3P3XRS6_9SPIR</name>
<dbReference type="GO" id="GO:0009249">
    <property type="term" value="P:protein lipoylation"/>
    <property type="evidence" value="ECO:0007669"/>
    <property type="project" value="InterPro"/>
</dbReference>
<proteinExistence type="predicted"/>
<evidence type="ECO:0000313" key="3">
    <source>
        <dbReference type="EMBL" id="SLM19012.1"/>
    </source>
</evidence>
<dbReference type="UniPathway" id="UPA00537">
    <property type="reaction ID" value="UER00595"/>
</dbReference>
<dbReference type="SUPFAM" id="SSF55681">
    <property type="entry name" value="Class II aaRS and biotin synthetases"/>
    <property type="match status" value="1"/>
</dbReference>
<dbReference type="InterPro" id="IPR004143">
    <property type="entry name" value="BPL_LPL_catalytic"/>
</dbReference>
<organism evidence="3">
    <name type="scientific">uncultured spirochete</name>
    <dbReference type="NCBI Taxonomy" id="156406"/>
    <lineage>
        <taxon>Bacteria</taxon>
        <taxon>Pseudomonadati</taxon>
        <taxon>Spirochaetota</taxon>
        <taxon>Spirochaetia</taxon>
        <taxon>Spirochaetales</taxon>
        <taxon>environmental samples</taxon>
    </lineage>
</organism>
<dbReference type="EMBL" id="FWDO01000005">
    <property type="protein sequence ID" value="SLM19012.1"/>
    <property type="molecule type" value="Genomic_DNA"/>
</dbReference>
<feature type="domain" description="BPL/LPL catalytic" evidence="2">
    <location>
        <begin position="30"/>
        <end position="214"/>
    </location>
</feature>
<protein>
    <submittedName>
        <fullName evidence="3">Putative Lipoate--protein ligase</fullName>
        <ecNumber evidence="3">6.3.1.20</ecNumber>
    </submittedName>
</protein>
<dbReference type="InterPro" id="IPR004562">
    <property type="entry name" value="LipoylTrfase_LipoateP_Ligase"/>
</dbReference>
<dbReference type="EC" id="6.3.1.20" evidence="3"/>
<gene>
    <name evidence="3" type="ORF">SPIRO4BDMA_50527</name>
</gene>
<dbReference type="Pfam" id="PF21948">
    <property type="entry name" value="LplA-B_cat"/>
    <property type="match status" value="1"/>
</dbReference>
<sequence length="338" mass="37644">MQIVAQSYKVVADSPLDIISFEECLVSSWTGNKIILLFYVNPPSVIIGRNQNYWREVSPSCKVPVYRRSSGGGAVYHDTGNLNWALIVPRAIHSQNDELTFIAKAISELGVYARPGDRGGIFVSMGDGETKGKISGTARRFGTRNVLHHGTLLVSADIQALKASLGGIQMFEDVSIASVPARPVNLTRFVPSLSVDEVMSQISGVLSDVELKTIDLEGSWDEHSSRDDSLFKNPEDLGEGPDFCIEREDFDAFKCQFGSREWIIDRSPPFSVLVSSDMSRAVVRIEQGKIAEIQPLEAEDERSAVYAKHLHTRFSGTQFDFKVPEILEKEHVWTNMRY</sequence>
<dbReference type="InterPro" id="IPR045864">
    <property type="entry name" value="aa-tRNA-synth_II/BPL/LPL"/>
</dbReference>